<name>A0A7Y4LAK4_9BURK</name>
<dbReference type="AlphaFoldDB" id="A0A7Y4LAK4"/>
<proteinExistence type="predicted"/>
<organism evidence="2 3">
    <name type="scientific">Pelistega europaea</name>
    <dbReference type="NCBI Taxonomy" id="106147"/>
    <lineage>
        <taxon>Bacteria</taxon>
        <taxon>Pseudomonadati</taxon>
        <taxon>Pseudomonadota</taxon>
        <taxon>Betaproteobacteria</taxon>
        <taxon>Burkholderiales</taxon>
        <taxon>Alcaligenaceae</taxon>
        <taxon>Pelistega</taxon>
    </lineage>
</organism>
<dbReference type="InterPro" id="IPR005146">
    <property type="entry name" value="B3/B4_tRNA-bd"/>
</dbReference>
<sequence>MITLKPIISPEIFQLAPDFKAISINVQAGPVVDAEVGATALRQACADYLQTPPAWAEAHLQSWATVFQQFGAKPKRTPCSAAALIKRVQKDGILSSIDPIVDLYNAVSIRYAIPVGGENSLAYVGVPQLGFASGKEIFDTVKEGVAAIENPEVGEVIWHDNQGVTCRRWNWRQGTRTRLSIDNSAMWFILESLGTLPVAELESAAAMLTSGIRAMMPAAIIQQDYIDAQTA</sequence>
<dbReference type="EMBL" id="JABGBO010000007">
    <property type="protein sequence ID" value="NOL49982.1"/>
    <property type="molecule type" value="Genomic_DNA"/>
</dbReference>
<dbReference type="RefSeq" id="WP_171588965.1">
    <property type="nucleotide sequence ID" value="NZ_JABGBO010000007.1"/>
</dbReference>
<comment type="caution">
    <text evidence="2">The sequence shown here is derived from an EMBL/GenBank/DDBJ whole genome shotgun (WGS) entry which is preliminary data.</text>
</comment>
<accession>A0A7Y4LAK4</accession>
<feature type="domain" description="B3/B4 tRNA-binding" evidence="1">
    <location>
        <begin position="61"/>
        <end position="217"/>
    </location>
</feature>
<evidence type="ECO:0000259" key="1">
    <source>
        <dbReference type="SMART" id="SM00873"/>
    </source>
</evidence>
<keyword evidence="3" id="KW-1185">Reference proteome</keyword>
<dbReference type="PANTHER" id="PTHR39209:SF2">
    <property type="entry name" value="CYTOPLASMIC PROTEIN"/>
    <property type="match status" value="1"/>
</dbReference>
<dbReference type="SUPFAM" id="SSF56037">
    <property type="entry name" value="PheT/TilS domain"/>
    <property type="match status" value="1"/>
</dbReference>
<protein>
    <recommendedName>
        <fullName evidence="1">B3/B4 tRNA-binding domain-containing protein</fullName>
    </recommendedName>
</protein>
<dbReference type="Pfam" id="PF03483">
    <property type="entry name" value="B3_4"/>
    <property type="match status" value="1"/>
</dbReference>
<evidence type="ECO:0000313" key="3">
    <source>
        <dbReference type="Proteomes" id="UP000541421"/>
    </source>
</evidence>
<reference evidence="2 3" key="1">
    <citation type="submission" date="2020-05" db="EMBL/GenBank/DDBJ databases">
        <authorList>
            <person name="Niu N."/>
        </authorList>
    </citation>
    <scope>NUCLEOTIDE SEQUENCE [LARGE SCALE GENOMIC DNA]</scope>
    <source>
        <strain evidence="2 3">LMG10982</strain>
    </source>
</reference>
<dbReference type="GO" id="GO:0003723">
    <property type="term" value="F:RNA binding"/>
    <property type="evidence" value="ECO:0007669"/>
    <property type="project" value="InterPro"/>
</dbReference>
<dbReference type="Proteomes" id="UP000541421">
    <property type="component" value="Unassembled WGS sequence"/>
</dbReference>
<dbReference type="SMART" id="SM00873">
    <property type="entry name" value="B3_4"/>
    <property type="match status" value="1"/>
</dbReference>
<dbReference type="GO" id="GO:0004826">
    <property type="term" value="F:phenylalanine-tRNA ligase activity"/>
    <property type="evidence" value="ECO:0007669"/>
    <property type="project" value="InterPro"/>
</dbReference>
<dbReference type="PANTHER" id="PTHR39209">
    <property type="match status" value="1"/>
</dbReference>
<gene>
    <name evidence="2" type="ORF">HKX40_07515</name>
</gene>
<evidence type="ECO:0000313" key="2">
    <source>
        <dbReference type="EMBL" id="NOL49982.1"/>
    </source>
</evidence>